<gene>
    <name evidence="3" type="ORF">BLA29_004793</name>
</gene>
<feature type="compositionally biased region" description="Low complexity" evidence="1">
    <location>
        <begin position="40"/>
        <end position="68"/>
    </location>
</feature>
<accession>A0A1Y3AYH2</accession>
<comment type="caution">
    <text evidence="3">The sequence shown here is derived from an EMBL/GenBank/DDBJ whole genome shotgun (WGS) entry which is preliminary data.</text>
</comment>
<evidence type="ECO:0000256" key="1">
    <source>
        <dbReference type="SAM" id="MobiDB-lite"/>
    </source>
</evidence>
<dbReference type="EMBL" id="MUJZ01051055">
    <property type="protein sequence ID" value="OTF73562.1"/>
    <property type="molecule type" value="Genomic_DNA"/>
</dbReference>
<proteinExistence type="predicted"/>
<feature type="compositionally biased region" description="Low complexity" evidence="1">
    <location>
        <begin position="85"/>
        <end position="96"/>
    </location>
</feature>
<dbReference type="AlphaFoldDB" id="A0A1Y3AYH2"/>
<evidence type="ECO:0000256" key="2">
    <source>
        <dbReference type="SAM" id="Phobius"/>
    </source>
</evidence>
<feature type="region of interest" description="Disordered" evidence="1">
    <location>
        <begin position="1"/>
        <end position="195"/>
    </location>
</feature>
<feature type="transmembrane region" description="Helical" evidence="2">
    <location>
        <begin position="339"/>
        <end position="359"/>
    </location>
</feature>
<sequence>MNVSKNDDIEKRLSDTTQSGNDEDGIGNNNSDQRDVIIHHLSSSFLSSPKRLSPRSSSHSVSFSLNESVSDDSKNNNKNRFQLPSTSSTTITQQQQHLDSPNMPNLPKPSPNTLPLLETNIVPGHTNETSPMSHRDHLNEDELPLPPPPPPSSSLSTSTTPPPPSPLPPPLFLSSSKCTTNQSKHQESDNVDGAVSHTNSNVSIPDYLSHKLHSQLNITSNILKSKRKSIAVSSMLRHGDHFSSGTNFNIFRKQQQHHATLPTTKESYDSSTSTTTSESYRLNDLPALPAKLATLSKPPITPFFNSSFRRARHSIDVRALPSYLAKKRHSTFGQLLSGWLVKFFYSFSTFTIIPSLFLISKMNIIRNRFWFMMDNKKNQPFHHSRLLL</sequence>
<feature type="compositionally biased region" description="Pro residues" evidence="1">
    <location>
        <begin position="160"/>
        <end position="171"/>
    </location>
</feature>
<keyword evidence="2" id="KW-1133">Transmembrane helix</keyword>
<keyword evidence="4" id="KW-1185">Reference proteome</keyword>
<evidence type="ECO:0000313" key="3">
    <source>
        <dbReference type="EMBL" id="OTF73562.1"/>
    </source>
</evidence>
<dbReference type="OrthoDB" id="10667084at2759"/>
<feature type="compositionally biased region" description="Basic and acidic residues" evidence="1">
    <location>
        <begin position="1"/>
        <end position="14"/>
    </location>
</feature>
<keyword evidence="2" id="KW-0812">Transmembrane</keyword>
<reference evidence="3 4" key="1">
    <citation type="submission" date="2017-03" db="EMBL/GenBank/DDBJ databases">
        <title>Genome Survey of Euroglyphus maynei.</title>
        <authorList>
            <person name="Arlian L.G."/>
            <person name="Morgan M.S."/>
            <person name="Rider S.D."/>
        </authorList>
    </citation>
    <scope>NUCLEOTIDE SEQUENCE [LARGE SCALE GENOMIC DNA]</scope>
    <source>
        <strain evidence="3">Arlian Lab</strain>
        <tissue evidence="3">Whole body</tissue>
    </source>
</reference>
<keyword evidence="2" id="KW-0472">Membrane</keyword>
<protein>
    <submittedName>
        <fullName evidence="3">Uncharacterized protein</fullName>
    </submittedName>
</protein>
<name>A0A1Y3AYH2_EURMA</name>
<organism evidence="3 4">
    <name type="scientific">Euroglyphus maynei</name>
    <name type="common">Mayne's house dust mite</name>
    <dbReference type="NCBI Taxonomy" id="6958"/>
    <lineage>
        <taxon>Eukaryota</taxon>
        <taxon>Metazoa</taxon>
        <taxon>Ecdysozoa</taxon>
        <taxon>Arthropoda</taxon>
        <taxon>Chelicerata</taxon>
        <taxon>Arachnida</taxon>
        <taxon>Acari</taxon>
        <taxon>Acariformes</taxon>
        <taxon>Sarcoptiformes</taxon>
        <taxon>Astigmata</taxon>
        <taxon>Psoroptidia</taxon>
        <taxon>Analgoidea</taxon>
        <taxon>Pyroglyphidae</taxon>
        <taxon>Pyroglyphinae</taxon>
        <taxon>Euroglyphus</taxon>
    </lineage>
</organism>
<evidence type="ECO:0000313" key="4">
    <source>
        <dbReference type="Proteomes" id="UP000194236"/>
    </source>
</evidence>
<dbReference type="Proteomes" id="UP000194236">
    <property type="component" value="Unassembled WGS sequence"/>
</dbReference>